<dbReference type="PANTHER" id="PTHR12683:SF13">
    <property type="entry name" value="CDK-ACTIVATING KINASE ASSEMBLY FACTOR MAT1"/>
    <property type="match status" value="1"/>
</dbReference>
<gene>
    <name evidence="2" type="ORF">WN944_005664</name>
</gene>
<dbReference type="Pfam" id="PF06391">
    <property type="entry name" value="MAT1"/>
    <property type="match status" value="1"/>
</dbReference>
<evidence type="ECO:0000259" key="1">
    <source>
        <dbReference type="Pfam" id="PF06391"/>
    </source>
</evidence>
<proteinExistence type="predicted"/>
<comment type="caution">
    <text evidence="2">The sequence shown here is derived from an EMBL/GenBank/DDBJ whole genome shotgun (WGS) entry which is preliminary data.</text>
</comment>
<name>A0AAP0MHS8_9ROSI</name>
<sequence length="100" mass="11426">MVIFSSNPHNRELGIRKKIASIYNKREKHFPSLEEYNDYLEKVEDMSKINLVVVFNPNTVPRPQKSFVDAVIGPPTRLIPIEPVSLVRGEFAAIFSAEEI</sequence>
<evidence type="ECO:0000313" key="3">
    <source>
        <dbReference type="Proteomes" id="UP001428341"/>
    </source>
</evidence>
<evidence type="ECO:0000313" key="2">
    <source>
        <dbReference type="EMBL" id="KAK9213679.1"/>
    </source>
</evidence>
<dbReference type="GO" id="GO:0006281">
    <property type="term" value="P:DNA repair"/>
    <property type="evidence" value="ECO:0007669"/>
    <property type="project" value="TreeGrafter"/>
</dbReference>
<dbReference type="PANTHER" id="PTHR12683">
    <property type="entry name" value="CDK-ACTIVATING KINASE ASSEMBLY FACTOR MAT1"/>
    <property type="match status" value="1"/>
</dbReference>
<dbReference type="Proteomes" id="UP001428341">
    <property type="component" value="Unassembled WGS sequence"/>
</dbReference>
<dbReference type="InterPro" id="IPR015877">
    <property type="entry name" value="MAT1_centre"/>
</dbReference>
<dbReference type="EMBL" id="JBCGBO010000003">
    <property type="protein sequence ID" value="KAK9213679.1"/>
    <property type="molecule type" value="Genomic_DNA"/>
</dbReference>
<accession>A0AAP0MHS8</accession>
<keyword evidence="3" id="KW-1185">Reference proteome</keyword>
<dbReference type="GO" id="GO:0006357">
    <property type="term" value="P:regulation of transcription by RNA polymerase II"/>
    <property type="evidence" value="ECO:0007669"/>
    <property type="project" value="TreeGrafter"/>
</dbReference>
<feature type="domain" description="MAT1 centre" evidence="1">
    <location>
        <begin position="9"/>
        <end position="46"/>
    </location>
</feature>
<reference evidence="2 3" key="1">
    <citation type="submission" date="2024-05" db="EMBL/GenBank/DDBJ databases">
        <title>Haplotype-resolved chromosome-level genome assembly of Huyou (Citrus changshanensis).</title>
        <authorList>
            <person name="Miao C."/>
            <person name="Chen W."/>
            <person name="Wu Y."/>
            <person name="Wang L."/>
            <person name="Zhao S."/>
            <person name="Grierson D."/>
            <person name="Xu C."/>
            <person name="Chen K."/>
        </authorList>
    </citation>
    <scope>NUCLEOTIDE SEQUENCE [LARGE SCALE GENOMIC DNA]</scope>
    <source>
        <strain evidence="2">01-14</strain>
        <tissue evidence="2">Leaf</tissue>
    </source>
</reference>
<protein>
    <recommendedName>
        <fullName evidence="1">MAT1 centre domain-containing protein</fullName>
    </recommendedName>
</protein>
<dbReference type="GO" id="GO:0005675">
    <property type="term" value="C:transcription factor TFIIH holo complex"/>
    <property type="evidence" value="ECO:0007669"/>
    <property type="project" value="TreeGrafter"/>
</dbReference>
<organism evidence="2 3">
    <name type="scientific">Citrus x changshan-huyou</name>
    <dbReference type="NCBI Taxonomy" id="2935761"/>
    <lineage>
        <taxon>Eukaryota</taxon>
        <taxon>Viridiplantae</taxon>
        <taxon>Streptophyta</taxon>
        <taxon>Embryophyta</taxon>
        <taxon>Tracheophyta</taxon>
        <taxon>Spermatophyta</taxon>
        <taxon>Magnoliopsida</taxon>
        <taxon>eudicotyledons</taxon>
        <taxon>Gunneridae</taxon>
        <taxon>Pentapetalae</taxon>
        <taxon>rosids</taxon>
        <taxon>malvids</taxon>
        <taxon>Sapindales</taxon>
        <taxon>Rutaceae</taxon>
        <taxon>Aurantioideae</taxon>
        <taxon>Citrus</taxon>
    </lineage>
</organism>
<dbReference type="AlphaFoldDB" id="A0AAP0MHS8"/>